<accession>A0AA41UGF4</accession>
<evidence type="ECO:0000313" key="2">
    <source>
        <dbReference type="Proteomes" id="UP001165341"/>
    </source>
</evidence>
<dbReference type="Proteomes" id="UP001165341">
    <property type="component" value="Unassembled WGS sequence"/>
</dbReference>
<evidence type="ECO:0000313" key="1">
    <source>
        <dbReference type="EMBL" id="MCI4659678.1"/>
    </source>
</evidence>
<dbReference type="EMBL" id="JALGAR010000006">
    <property type="protein sequence ID" value="MCI4659678.1"/>
    <property type="molecule type" value="Genomic_DNA"/>
</dbReference>
<dbReference type="RefSeq" id="WP_243013169.1">
    <property type="nucleotide sequence ID" value="NZ_JALGAR010000006.1"/>
</dbReference>
<protein>
    <submittedName>
        <fullName evidence="1">Uncharacterized protein</fullName>
    </submittedName>
</protein>
<proteinExistence type="predicted"/>
<gene>
    <name evidence="1" type="ORF">MQH31_17880</name>
</gene>
<organism evidence="1 2">
    <name type="scientific">Cryobacterium zhongshanensis</name>
    <dbReference type="NCBI Taxonomy" id="2928153"/>
    <lineage>
        <taxon>Bacteria</taxon>
        <taxon>Bacillati</taxon>
        <taxon>Actinomycetota</taxon>
        <taxon>Actinomycetes</taxon>
        <taxon>Micrococcales</taxon>
        <taxon>Microbacteriaceae</taxon>
        <taxon>Cryobacterium</taxon>
    </lineage>
</organism>
<reference evidence="1" key="1">
    <citation type="submission" date="2022-03" db="EMBL/GenBank/DDBJ databases">
        <title>Cryobacterium sp. nov. strain ZS14-85, isolated from Antarctic soil.</title>
        <authorList>
            <person name="Li J."/>
            <person name="Niu G."/>
        </authorList>
    </citation>
    <scope>NUCLEOTIDE SEQUENCE</scope>
    <source>
        <strain evidence="1">ZS14-85</strain>
    </source>
</reference>
<comment type="caution">
    <text evidence="1">The sequence shown here is derived from an EMBL/GenBank/DDBJ whole genome shotgun (WGS) entry which is preliminary data.</text>
</comment>
<dbReference type="AlphaFoldDB" id="A0AA41UGF4"/>
<sequence length="74" mass="7442">MSTGTGTGNPTTSALDASGADVHDGGLCPIVGGDIGWVSPVDLGNGTTETVCPGRCGAWIIQDNVTGKIIDRER</sequence>
<name>A0AA41UGF4_9MICO</name>
<keyword evidence="2" id="KW-1185">Reference proteome</keyword>